<gene>
    <name evidence="2" type="ORF">B0H16DRAFT_1591058</name>
</gene>
<dbReference type="Gene3D" id="3.80.10.10">
    <property type="entry name" value="Ribonuclease Inhibitor"/>
    <property type="match status" value="1"/>
</dbReference>
<evidence type="ECO:0000313" key="3">
    <source>
        <dbReference type="Proteomes" id="UP001215598"/>
    </source>
</evidence>
<evidence type="ECO:0008006" key="4">
    <source>
        <dbReference type="Google" id="ProtNLM"/>
    </source>
</evidence>
<reference evidence="2" key="1">
    <citation type="submission" date="2023-03" db="EMBL/GenBank/DDBJ databases">
        <title>Massive genome expansion in bonnet fungi (Mycena s.s.) driven by repeated elements and novel gene families across ecological guilds.</title>
        <authorList>
            <consortium name="Lawrence Berkeley National Laboratory"/>
            <person name="Harder C.B."/>
            <person name="Miyauchi S."/>
            <person name="Viragh M."/>
            <person name="Kuo A."/>
            <person name="Thoen E."/>
            <person name="Andreopoulos B."/>
            <person name="Lu D."/>
            <person name="Skrede I."/>
            <person name="Drula E."/>
            <person name="Henrissat B."/>
            <person name="Morin E."/>
            <person name="Kohler A."/>
            <person name="Barry K."/>
            <person name="LaButti K."/>
            <person name="Morin E."/>
            <person name="Salamov A."/>
            <person name="Lipzen A."/>
            <person name="Mereny Z."/>
            <person name="Hegedus B."/>
            <person name="Baldrian P."/>
            <person name="Stursova M."/>
            <person name="Weitz H."/>
            <person name="Taylor A."/>
            <person name="Grigoriev I.V."/>
            <person name="Nagy L.G."/>
            <person name="Martin F."/>
            <person name="Kauserud H."/>
        </authorList>
    </citation>
    <scope>NUCLEOTIDE SEQUENCE</scope>
    <source>
        <strain evidence="2">CBHHK182m</strain>
    </source>
</reference>
<accession>A0AAD7HU45</accession>
<dbReference type="InterPro" id="IPR032675">
    <property type="entry name" value="LRR_dom_sf"/>
</dbReference>
<evidence type="ECO:0000313" key="2">
    <source>
        <dbReference type="EMBL" id="KAJ7727220.1"/>
    </source>
</evidence>
<keyword evidence="3" id="KW-1185">Reference proteome</keyword>
<dbReference type="Proteomes" id="UP001215598">
    <property type="component" value="Unassembled WGS sequence"/>
</dbReference>
<protein>
    <recommendedName>
        <fullName evidence="4">F-box domain-containing protein</fullName>
    </recommendedName>
</protein>
<dbReference type="EMBL" id="JARKIB010000181">
    <property type="protein sequence ID" value="KAJ7727220.1"/>
    <property type="molecule type" value="Genomic_DNA"/>
</dbReference>
<comment type="caution">
    <text evidence="2">The sequence shown here is derived from an EMBL/GenBank/DDBJ whole genome shotgun (WGS) entry which is preliminary data.</text>
</comment>
<dbReference type="AlphaFoldDB" id="A0AAD7HU45"/>
<proteinExistence type="predicted"/>
<organism evidence="2 3">
    <name type="scientific">Mycena metata</name>
    <dbReference type="NCBI Taxonomy" id="1033252"/>
    <lineage>
        <taxon>Eukaryota</taxon>
        <taxon>Fungi</taxon>
        <taxon>Dikarya</taxon>
        <taxon>Basidiomycota</taxon>
        <taxon>Agaricomycotina</taxon>
        <taxon>Agaricomycetes</taxon>
        <taxon>Agaricomycetidae</taxon>
        <taxon>Agaricales</taxon>
        <taxon>Marasmiineae</taxon>
        <taxon>Mycenaceae</taxon>
        <taxon>Mycena</taxon>
    </lineage>
</organism>
<sequence length="395" mass="43700">MSIEELQAHIEQLSAEIILQKDVLRQLKRSKCAAQRQLNALRDPISQLPLEISSEIFLQCLPHGPRDPMAGKAPQLLMNICSGWISIALSNPALWDKIDLGFPGTQVLRLWAERAGIRPLSIVLRGALDEPVAGVLAQYATHIRHLELYGMQYLHVLNSNLSVGSLCFLRALKVGPFVEGQSASLADVMALLRFAPNLVECTIDISIRNRSFPVQDLVLPSLEFLDGAVLQHLTLPSLNTLFATSGLISNQSLLLLFQRSSPPLQILALGYQNEADFPTLEMGLRLVPSLTQLDIKTLHHDFGQSFFTRLAESPSHFLPHLRNLKIRFRSPVGTFPYPALLLALSARRIQLASFHLGVLHPGEFEVVGDGLRTLIAEGMEIYIGDAYGEVNYISA</sequence>
<keyword evidence="1" id="KW-0175">Coiled coil</keyword>
<evidence type="ECO:0000256" key="1">
    <source>
        <dbReference type="SAM" id="Coils"/>
    </source>
</evidence>
<feature type="coiled-coil region" evidence="1">
    <location>
        <begin position="3"/>
        <end position="30"/>
    </location>
</feature>
<name>A0AAD7HU45_9AGAR</name>